<dbReference type="EMBL" id="CP014228">
    <property type="protein sequence ID" value="AMD87546.1"/>
    <property type="molecule type" value="Genomic_DNA"/>
</dbReference>
<dbReference type="Proteomes" id="UP000065220">
    <property type="component" value="Chromosome"/>
</dbReference>
<name>A0A109W2R7_ACTRD</name>
<proteinExistence type="predicted"/>
<dbReference type="AlphaFoldDB" id="A0A109W2R7"/>
<protein>
    <submittedName>
        <fullName evidence="1">Uncharacterized protein</fullName>
    </submittedName>
</protein>
<evidence type="ECO:0000313" key="2">
    <source>
        <dbReference type="Proteomes" id="UP000065220"/>
    </source>
</evidence>
<sequence length="108" mass="11981">MRIERWPESSLQIQPTVRVSQAPVAVVGSVLPLIVQSARLLRRLLWNRVARLAGSDSWRILARSSGWAPIRVALFVRLSSVSFAARVTPVRMFRASPFGVVGSRVSSE</sequence>
<reference evidence="2" key="1">
    <citation type="submission" date="2016-02" db="EMBL/GenBank/DDBJ databases">
        <authorList>
            <person name="Holder M.E."/>
            <person name="Ajami N.J."/>
            <person name="Petrosino J.F."/>
        </authorList>
    </citation>
    <scope>NUCLEOTIDE SEQUENCE [LARGE SCALE GENOMIC DNA]</scope>
    <source>
        <strain evidence="2">CCUG 36733</strain>
    </source>
</reference>
<gene>
    <name evidence="1" type="ORF">AXF14_08075</name>
</gene>
<dbReference type="KEGG" id="ard:AXF14_08075"/>
<evidence type="ECO:0000313" key="1">
    <source>
        <dbReference type="EMBL" id="AMD87546.1"/>
    </source>
</evidence>
<accession>A0A109W2R7</accession>
<keyword evidence="2" id="KW-1185">Reference proteome</keyword>
<organism evidence="1 2">
    <name type="scientific">Actinomyces radicidentis</name>
    <dbReference type="NCBI Taxonomy" id="111015"/>
    <lineage>
        <taxon>Bacteria</taxon>
        <taxon>Bacillati</taxon>
        <taxon>Actinomycetota</taxon>
        <taxon>Actinomycetes</taxon>
        <taxon>Actinomycetales</taxon>
        <taxon>Actinomycetaceae</taxon>
        <taxon>Actinomyces</taxon>
    </lineage>
</organism>